<dbReference type="Gene3D" id="2.60.40.10">
    <property type="entry name" value="Immunoglobulins"/>
    <property type="match status" value="1"/>
</dbReference>
<evidence type="ECO:0000313" key="6">
    <source>
        <dbReference type="Proteomes" id="UP000005408"/>
    </source>
</evidence>
<dbReference type="CDD" id="cd06263">
    <property type="entry name" value="MAM"/>
    <property type="match status" value="1"/>
</dbReference>
<feature type="domain" description="MAM" evidence="3">
    <location>
        <begin position="356"/>
        <end position="516"/>
    </location>
</feature>
<dbReference type="EnsemblMetazoa" id="G8105.4">
    <property type="protein sequence ID" value="G8105.4:cds"/>
    <property type="gene ID" value="G8105"/>
</dbReference>
<feature type="compositionally biased region" description="Polar residues" evidence="1">
    <location>
        <begin position="203"/>
        <end position="213"/>
    </location>
</feature>
<evidence type="ECO:0000256" key="1">
    <source>
        <dbReference type="SAM" id="MobiDB-lite"/>
    </source>
</evidence>
<keyword evidence="2" id="KW-0812">Transmembrane</keyword>
<evidence type="ECO:0000259" key="4">
    <source>
        <dbReference type="PROSITE" id="PS50835"/>
    </source>
</evidence>
<dbReference type="Pfam" id="PF00629">
    <property type="entry name" value="MAM"/>
    <property type="match status" value="1"/>
</dbReference>
<proteinExistence type="predicted"/>
<name>A0A8W8NTR3_MAGGI</name>
<dbReference type="InterPro" id="IPR007110">
    <property type="entry name" value="Ig-like_dom"/>
</dbReference>
<dbReference type="PANTHER" id="PTHR23282">
    <property type="entry name" value="APICAL ENDOSOMAL GLYCOPROTEIN PRECURSOR"/>
    <property type="match status" value="1"/>
</dbReference>
<dbReference type="OrthoDB" id="412155at2759"/>
<protein>
    <recommendedName>
        <fullName evidence="7">MAM domain-containing glycosylphosphatidylinositol anchor protein 1</fullName>
    </recommendedName>
</protein>
<evidence type="ECO:0000256" key="2">
    <source>
        <dbReference type="SAM" id="Phobius"/>
    </source>
</evidence>
<organism evidence="5 6">
    <name type="scientific">Magallana gigas</name>
    <name type="common">Pacific oyster</name>
    <name type="synonym">Crassostrea gigas</name>
    <dbReference type="NCBI Taxonomy" id="29159"/>
    <lineage>
        <taxon>Eukaryota</taxon>
        <taxon>Metazoa</taxon>
        <taxon>Spiralia</taxon>
        <taxon>Lophotrochozoa</taxon>
        <taxon>Mollusca</taxon>
        <taxon>Bivalvia</taxon>
        <taxon>Autobranchia</taxon>
        <taxon>Pteriomorphia</taxon>
        <taxon>Ostreida</taxon>
        <taxon>Ostreoidea</taxon>
        <taxon>Ostreidae</taxon>
        <taxon>Magallana</taxon>
    </lineage>
</organism>
<dbReference type="Gene3D" id="2.60.120.200">
    <property type="match status" value="1"/>
</dbReference>
<dbReference type="InterPro" id="IPR036179">
    <property type="entry name" value="Ig-like_dom_sf"/>
</dbReference>
<dbReference type="EnsemblMetazoa" id="G8105.3">
    <property type="protein sequence ID" value="G8105.3:cds"/>
    <property type="gene ID" value="G8105"/>
</dbReference>
<feature type="compositionally biased region" description="Basic and acidic residues" evidence="1">
    <location>
        <begin position="150"/>
        <end position="164"/>
    </location>
</feature>
<dbReference type="PROSITE" id="PS00740">
    <property type="entry name" value="MAM_1"/>
    <property type="match status" value="1"/>
</dbReference>
<dbReference type="SUPFAM" id="SSF49899">
    <property type="entry name" value="Concanavalin A-like lectins/glucanases"/>
    <property type="match status" value="1"/>
</dbReference>
<feature type="domain" description="Ig-like" evidence="4">
    <location>
        <begin position="255"/>
        <end position="340"/>
    </location>
</feature>
<feature type="region of interest" description="Disordered" evidence="1">
    <location>
        <begin position="123"/>
        <end position="259"/>
    </location>
</feature>
<dbReference type="AlphaFoldDB" id="A0A8W8NTR3"/>
<dbReference type="GO" id="GO:0016020">
    <property type="term" value="C:membrane"/>
    <property type="evidence" value="ECO:0007669"/>
    <property type="project" value="InterPro"/>
</dbReference>
<evidence type="ECO:0008006" key="7">
    <source>
        <dbReference type="Google" id="ProtNLM"/>
    </source>
</evidence>
<dbReference type="InterPro" id="IPR013783">
    <property type="entry name" value="Ig-like_fold"/>
</dbReference>
<dbReference type="PROSITE" id="PS50060">
    <property type="entry name" value="MAM_2"/>
    <property type="match status" value="1"/>
</dbReference>
<dbReference type="InterPro" id="IPR000998">
    <property type="entry name" value="MAM_dom"/>
</dbReference>
<dbReference type="OMA" id="LEQHCIN"/>
<evidence type="ECO:0000313" key="5">
    <source>
        <dbReference type="EnsemblMetazoa" id="G8105.2:cds"/>
    </source>
</evidence>
<dbReference type="CDD" id="cd00096">
    <property type="entry name" value="Ig"/>
    <property type="match status" value="1"/>
</dbReference>
<keyword evidence="2" id="KW-1133">Transmembrane helix</keyword>
<dbReference type="InterPro" id="IPR051560">
    <property type="entry name" value="MAM_domain-containing"/>
</dbReference>
<evidence type="ECO:0000259" key="3">
    <source>
        <dbReference type="PROSITE" id="PS50060"/>
    </source>
</evidence>
<dbReference type="Proteomes" id="UP000005408">
    <property type="component" value="Unassembled WGS sequence"/>
</dbReference>
<dbReference type="PROSITE" id="PS50835">
    <property type="entry name" value="IG_LIKE"/>
    <property type="match status" value="1"/>
</dbReference>
<dbReference type="SMART" id="SM00137">
    <property type="entry name" value="MAM"/>
    <property type="match status" value="1"/>
</dbReference>
<accession>A0A8W8NTR3</accession>
<dbReference type="EnsemblMetazoa" id="G8105.2">
    <property type="protein sequence ID" value="G8105.2:cds"/>
    <property type="gene ID" value="G8105"/>
</dbReference>
<keyword evidence="2" id="KW-0472">Membrane</keyword>
<dbReference type="PANTHER" id="PTHR23282:SF142">
    <property type="entry name" value="MAM DOMAIN-CONTAINING PROTEIN"/>
    <property type="match status" value="1"/>
</dbReference>
<dbReference type="InterPro" id="IPR013320">
    <property type="entry name" value="ConA-like_dom_sf"/>
</dbReference>
<dbReference type="InterPro" id="IPR008160">
    <property type="entry name" value="Collagen"/>
</dbReference>
<dbReference type="Pfam" id="PF01391">
    <property type="entry name" value="Collagen"/>
    <property type="match status" value="2"/>
</dbReference>
<keyword evidence="6" id="KW-1185">Reference proteome</keyword>
<sequence length="522" mass="56079">MATTVQTLASVSLLIHTVLFMSLNLYIYFRSQSLSREYKQETEVLDLLTKNCRTNEEPFELEREIEKFIEVSAVKDHAKKRQLSPLEMMMADLLKAQELVLEQHCINNTRLCVYGEKGDIGTSGVKGTMGEKGDPGPQPQQGTSGLPGSKGDHGFPGEKGDLGLRGDIGPVGEKGDIGNKGPKGNSGSIGNKGIPGDPGPSGENGTSGTSGLSGDQGEPGDTGIKGATGPKGSPGLPGEKGDAGPRGPPGKGLDPKCLCKAPKQRNNVIQSGILDRVRMACPTGNGTLLNVTWTKDGSSQIPVHMPREGNHLIVPEVYPSDVGVYRCNADVIDETGKTVTVQGSFNLQVTSGDDPLDCDFEKDLCSWTQGMGDDFDLARYQGNTLTAMTGPSSDHTIGGSPGGYYMYLESSDHRKKEKGILVSSDFTNNVEPECLTFWYHMYGRDTDSLSVVLQGASNSTLWNKYGDQGNDWQRAVVEIPTSPTRHKIILEFTQGVSYHGDIAIDDIIVLHGPCKKFNKSPQ</sequence>
<reference evidence="5" key="1">
    <citation type="submission" date="2022-08" db="UniProtKB">
        <authorList>
            <consortium name="EnsemblMetazoa"/>
        </authorList>
    </citation>
    <scope>IDENTIFICATION</scope>
    <source>
        <strain evidence="5">05x7-T-G4-1.051#20</strain>
    </source>
</reference>
<dbReference type="SUPFAM" id="SSF48726">
    <property type="entry name" value="Immunoglobulin"/>
    <property type="match status" value="1"/>
</dbReference>
<feature type="transmembrane region" description="Helical" evidence="2">
    <location>
        <begin position="6"/>
        <end position="29"/>
    </location>
</feature>